<reference evidence="2 3" key="1">
    <citation type="submission" date="2019-04" db="EMBL/GenBank/DDBJ databases">
        <title>Chromosome genome assembly for Takifugu flavidus.</title>
        <authorList>
            <person name="Xiao S."/>
        </authorList>
    </citation>
    <scope>NUCLEOTIDE SEQUENCE [LARGE SCALE GENOMIC DNA]</scope>
    <source>
        <strain evidence="2">HTHZ2018</strain>
        <tissue evidence="2">Muscle</tissue>
    </source>
</reference>
<proteinExistence type="predicted"/>
<gene>
    <name evidence="2" type="ORF">D4764_10G0009340</name>
</gene>
<feature type="compositionally biased region" description="Basic and acidic residues" evidence="1">
    <location>
        <begin position="109"/>
        <end position="123"/>
    </location>
</feature>
<evidence type="ECO:0000256" key="1">
    <source>
        <dbReference type="SAM" id="MobiDB-lite"/>
    </source>
</evidence>
<evidence type="ECO:0000313" key="3">
    <source>
        <dbReference type="Proteomes" id="UP000324091"/>
    </source>
</evidence>
<accession>A0A5C6PJC5</accession>
<feature type="region of interest" description="Disordered" evidence="1">
    <location>
        <begin position="102"/>
        <end position="123"/>
    </location>
</feature>
<comment type="caution">
    <text evidence="2">The sequence shown here is derived from an EMBL/GenBank/DDBJ whole genome shotgun (WGS) entry which is preliminary data.</text>
</comment>
<name>A0A5C6PJC5_9TELE</name>
<keyword evidence="3" id="KW-1185">Reference proteome</keyword>
<evidence type="ECO:0000313" key="2">
    <source>
        <dbReference type="EMBL" id="TWW79904.1"/>
    </source>
</evidence>
<dbReference type="Proteomes" id="UP000324091">
    <property type="component" value="Chromosome 10"/>
</dbReference>
<protein>
    <submittedName>
        <fullName evidence="2">Uncharacterized protein</fullName>
    </submittedName>
</protein>
<dbReference type="EMBL" id="RHFK02000002">
    <property type="protein sequence ID" value="TWW79904.1"/>
    <property type="molecule type" value="Genomic_DNA"/>
</dbReference>
<sequence>MSLTVTVAVKAEFDHVTPSPRENGNPRQDVVLENPALYYSAVKKDKQNLRKKVLKTELLGSKFNSILEETTGEDGDYQAVGSMAGMERQELNYASLEFIGGRSKKGASGKKEDGSNYREIKAK</sequence>
<organism evidence="2 3">
    <name type="scientific">Takifugu flavidus</name>
    <name type="common">sansaifugu</name>
    <dbReference type="NCBI Taxonomy" id="433684"/>
    <lineage>
        <taxon>Eukaryota</taxon>
        <taxon>Metazoa</taxon>
        <taxon>Chordata</taxon>
        <taxon>Craniata</taxon>
        <taxon>Vertebrata</taxon>
        <taxon>Euteleostomi</taxon>
        <taxon>Actinopterygii</taxon>
        <taxon>Neopterygii</taxon>
        <taxon>Teleostei</taxon>
        <taxon>Neoteleostei</taxon>
        <taxon>Acanthomorphata</taxon>
        <taxon>Eupercaria</taxon>
        <taxon>Tetraodontiformes</taxon>
        <taxon>Tetradontoidea</taxon>
        <taxon>Tetraodontidae</taxon>
        <taxon>Takifugu</taxon>
    </lineage>
</organism>
<dbReference type="AlphaFoldDB" id="A0A5C6PJC5"/>